<dbReference type="Pfam" id="PF12796">
    <property type="entry name" value="Ank_2"/>
    <property type="match status" value="1"/>
</dbReference>
<feature type="chain" id="PRO_5031462771" evidence="2">
    <location>
        <begin position="22"/>
        <end position="331"/>
    </location>
</feature>
<keyword evidence="1" id="KW-1133">Transmembrane helix</keyword>
<dbReference type="PANTHER" id="PTHR28112:SF1">
    <property type="entry name" value="SRP-INDEPENDENT TARGETING PROTEIN 3"/>
    <property type="match status" value="1"/>
</dbReference>
<keyword evidence="2" id="KW-0732">Signal</keyword>
<name>A0A7S2YDE8_9STRA</name>
<accession>A0A7S2YDE8</accession>
<gene>
    <name evidence="3" type="ORF">APAL1065_LOCUS13696</name>
</gene>
<proteinExistence type="predicted"/>
<dbReference type="InterPro" id="IPR036770">
    <property type="entry name" value="Ankyrin_rpt-contain_sf"/>
</dbReference>
<dbReference type="Pfam" id="PF10032">
    <property type="entry name" value="Pho88"/>
    <property type="match status" value="1"/>
</dbReference>
<dbReference type="GO" id="GO:0005739">
    <property type="term" value="C:mitochondrion"/>
    <property type="evidence" value="ECO:0007669"/>
    <property type="project" value="TreeGrafter"/>
</dbReference>
<dbReference type="SUPFAM" id="SSF48403">
    <property type="entry name" value="Ankyrin repeat"/>
    <property type="match status" value="1"/>
</dbReference>
<dbReference type="GO" id="GO:0045047">
    <property type="term" value="P:protein targeting to ER"/>
    <property type="evidence" value="ECO:0007669"/>
    <property type="project" value="InterPro"/>
</dbReference>
<evidence type="ECO:0000256" key="1">
    <source>
        <dbReference type="SAM" id="Phobius"/>
    </source>
</evidence>
<organism evidence="3">
    <name type="scientific">Entomoneis paludosa</name>
    <dbReference type="NCBI Taxonomy" id="265537"/>
    <lineage>
        <taxon>Eukaryota</taxon>
        <taxon>Sar</taxon>
        <taxon>Stramenopiles</taxon>
        <taxon>Ochrophyta</taxon>
        <taxon>Bacillariophyta</taxon>
        <taxon>Bacillariophyceae</taxon>
        <taxon>Bacillariophycidae</taxon>
        <taxon>Entomoneidaceae</taxon>
        <taxon>Entomoneis</taxon>
    </lineage>
</organism>
<protein>
    <submittedName>
        <fullName evidence="3">Uncharacterized protein</fullName>
    </submittedName>
</protein>
<feature type="signal peptide" evidence="2">
    <location>
        <begin position="1"/>
        <end position="21"/>
    </location>
</feature>
<dbReference type="EMBL" id="HBHT01020473">
    <property type="protein sequence ID" value="CAD9969538.1"/>
    <property type="molecule type" value="Transcribed_RNA"/>
</dbReference>
<dbReference type="InterPro" id="IPR012098">
    <property type="entry name" value="SND3_fun"/>
</dbReference>
<dbReference type="AlphaFoldDB" id="A0A7S2YDE8"/>
<dbReference type="PANTHER" id="PTHR28112">
    <property type="entry name" value="SRP-INDEPENDENT TARGETING PROTEIN 3"/>
    <property type="match status" value="1"/>
</dbReference>
<reference evidence="3" key="1">
    <citation type="submission" date="2021-01" db="EMBL/GenBank/DDBJ databases">
        <authorList>
            <person name="Corre E."/>
            <person name="Pelletier E."/>
            <person name="Niang G."/>
            <person name="Scheremetjew M."/>
            <person name="Finn R."/>
            <person name="Kale V."/>
            <person name="Holt S."/>
            <person name="Cochrane G."/>
            <person name="Meng A."/>
            <person name="Brown T."/>
            <person name="Cohen L."/>
        </authorList>
    </citation>
    <scope>NUCLEOTIDE SEQUENCE</scope>
    <source>
        <strain evidence="3">CCMP125</strain>
    </source>
</reference>
<evidence type="ECO:0000256" key="2">
    <source>
        <dbReference type="SAM" id="SignalP"/>
    </source>
</evidence>
<dbReference type="InterPro" id="IPR002110">
    <property type="entry name" value="Ankyrin_rpt"/>
</dbReference>
<evidence type="ECO:0000313" key="3">
    <source>
        <dbReference type="EMBL" id="CAD9969538.1"/>
    </source>
</evidence>
<sequence>MKFNKMFVMLPVMFLARKIDAEDPFIVYWLRIAYAVIQLACVLVVAYTYIQCTTLAGMTNVVYVPPPPQPFADPNAKKKYTETAFGAHVVSQARSLLGSTLFGIALTVGLHYYKGMITGVAIQTIMAPFNLIENPIVNALLFGNGIREEDKIFEEKTANELTADDEVVDDKGNPVVRNLTNTSNNASAGSDSGNDFESILLDTWDAGVKADLSNLMEAITKKNCNFQTKEDHWTPIMILSGLCVSGSASAIRQVKELGGNPAIVDKEGWNALHWSAFHGNADAARELRKETKLLAVKDKEGHTPIETARKEGNDQVAQIFEEALGESKKSK</sequence>
<keyword evidence="1" id="KW-0472">Membrane</keyword>
<keyword evidence="1" id="KW-0812">Transmembrane</keyword>
<dbReference type="Gene3D" id="1.25.40.20">
    <property type="entry name" value="Ankyrin repeat-containing domain"/>
    <property type="match status" value="1"/>
</dbReference>
<dbReference type="GO" id="GO:0005783">
    <property type="term" value="C:endoplasmic reticulum"/>
    <property type="evidence" value="ECO:0007669"/>
    <property type="project" value="InterPro"/>
</dbReference>
<feature type="transmembrane region" description="Helical" evidence="1">
    <location>
        <begin position="31"/>
        <end position="50"/>
    </location>
</feature>